<dbReference type="GeneID" id="9619299"/>
<sequence length="210" mass="23079">MLKNTTFSRYTNTLARRSSVRAQPLLSQLHTRPRCLQTLRASSGVESYVVKPIANEADLEAERTWLATAMATWLDEEWTVLPEHKQLGVKRGGREAAHGRSVCSSAERSGQAAASAYVELRRRGEDDMGSVVLAVASELLRPELAAAFRASFTDPFEVSNKLVETVMLRDGCDVCCTSQADRDRIQRINVIMSSGDSSSEAGVCLGKERD</sequence>
<reference evidence="1 2" key="1">
    <citation type="journal article" date="2010" name="Science">
        <title>Genomic analysis of organismal complexity in the multicellular green alga Volvox carteri.</title>
        <authorList>
            <person name="Prochnik S.E."/>
            <person name="Umen J."/>
            <person name="Nedelcu A.M."/>
            <person name="Hallmann A."/>
            <person name="Miller S.M."/>
            <person name="Nishii I."/>
            <person name="Ferris P."/>
            <person name="Kuo A."/>
            <person name="Mitros T."/>
            <person name="Fritz-Laylin L.K."/>
            <person name="Hellsten U."/>
            <person name="Chapman J."/>
            <person name="Simakov O."/>
            <person name="Rensing S.A."/>
            <person name="Terry A."/>
            <person name="Pangilinan J."/>
            <person name="Kapitonov V."/>
            <person name="Jurka J."/>
            <person name="Salamov A."/>
            <person name="Shapiro H."/>
            <person name="Schmutz J."/>
            <person name="Grimwood J."/>
            <person name="Lindquist E."/>
            <person name="Lucas S."/>
            <person name="Grigoriev I.V."/>
            <person name="Schmitt R."/>
            <person name="Kirk D."/>
            <person name="Rokhsar D.S."/>
        </authorList>
    </citation>
    <scope>NUCLEOTIDE SEQUENCE [LARGE SCALE GENOMIC DNA]</scope>
    <source>
        <strain evidence="2">f. Nagariensis / Eve</strain>
    </source>
</reference>
<proteinExistence type="predicted"/>
<accession>D8UCG8</accession>
<name>D8UCG8_VOLCA</name>
<dbReference type="PANTHER" id="PTHR36776:SF1">
    <property type="entry name" value="EXPRESSED PROTEIN"/>
    <property type="match status" value="1"/>
</dbReference>
<protein>
    <submittedName>
        <fullName evidence="1">Uncharacterized protein</fullName>
    </submittedName>
</protein>
<dbReference type="EMBL" id="GL378381">
    <property type="protein sequence ID" value="EFJ42491.1"/>
    <property type="molecule type" value="Genomic_DNA"/>
</dbReference>
<dbReference type="OrthoDB" id="530342at2759"/>
<evidence type="ECO:0000313" key="1">
    <source>
        <dbReference type="EMBL" id="EFJ42491.1"/>
    </source>
</evidence>
<dbReference type="KEGG" id="vcn:VOLCADRAFT_107181"/>
<dbReference type="AlphaFoldDB" id="D8UCG8"/>
<dbReference type="eggNOG" id="ENOG502S7DT">
    <property type="taxonomic scope" value="Eukaryota"/>
</dbReference>
<dbReference type="InParanoid" id="D8UCG8"/>
<dbReference type="PANTHER" id="PTHR36776">
    <property type="entry name" value="EXPRESSED PROTEIN"/>
    <property type="match status" value="1"/>
</dbReference>
<dbReference type="Proteomes" id="UP000001058">
    <property type="component" value="Unassembled WGS sequence"/>
</dbReference>
<evidence type="ECO:0000313" key="2">
    <source>
        <dbReference type="Proteomes" id="UP000001058"/>
    </source>
</evidence>
<gene>
    <name evidence="1" type="ORF">VOLCADRAFT_107181</name>
</gene>
<organism evidence="2">
    <name type="scientific">Volvox carteri f. nagariensis</name>
    <dbReference type="NCBI Taxonomy" id="3068"/>
    <lineage>
        <taxon>Eukaryota</taxon>
        <taxon>Viridiplantae</taxon>
        <taxon>Chlorophyta</taxon>
        <taxon>core chlorophytes</taxon>
        <taxon>Chlorophyceae</taxon>
        <taxon>CS clade</taxon>
        <taxon>Chlamydomonadales</taxon>
        <taxon>Volvocaceae</taxon>
        <taxon>Volvox</taxon>
    </lineage>
</organism>
<dbReference type="RefSeq" id="XP_002956347.1">
    <property type="nucleotide sequence ID" value="XM_002956301.1"/>
</dbReference>
<keyword evidence="2" id="KW-1185">Reference proteome</keyword>